<dbReference type="Gene3D" id="6.10.340.10">
    <property type="match status" value="1"/>
</dbReference>
<comment type="similarity">
    <text evidence="8">Belongs to the methyl-accepting chemotaxis (MCP) protein family.</text>
</comment>
<dbReference type="InterPro" id="IPR004089">
    <property type="entry name" value="MCPsignal_dom"/>
</dbReference>
<dbReference type="Proteomes" id="UP000199520">
    <property type="component" value="Unassembled WGS sequence"/>
</dbReference>
<evidence type="ECO:0000256" key="4">
    <source>
        <dbReference type="ARBA" id="ARBA00022692"/>
    </source>
</evidence>
<dbReference type="Pfam" id="PF00672">
    <property type="entry name" value="HAMP"/>
    <property type="match status" value="1"/>
</dbReference>
<dbReference type="InterPro" id="IPR003660">
    <property type="entry name" value="HAMP_dom"/>
</dbReference>
<dbReference type="FunFam" id="1.10.287.950:FF:000001">
    <property type="entry name" value="Methyl-accepting chemotaxis sensory transducer"/>
    <property type="match status" value="1"/>
</dbReference>
<proteinExistence type="inferred from homology"/>
<dbReference type="SMART" id="SM00304">
    <property type="entry name" value="HAMP"/>
    <property type="match status" value="2"/>
</dbReference>
<dbReference type="SUPFAM" id="SSF103190">
    <property type="entry name" value="Sensory domain-like"/>
    <property type="match status" value="1"/>
</dbReference>
<dbReference type="CDD" id="cd12914">
    <property type="entry name" value="PDC1_DGC_like"/>
    <property type="match status" value="1"/>
</dbReference>
<organism evidence="13 14">
    <name type="scientific">Pelosinus propionicus DSM 13327</name>
    <dbReference type="NCBI Taxonomy" id="1123291"/>
    <lineage>
        <taxon>Bacteria</taxon>
        <taxon>Bacillati</taxon>
        <taxon>Bacillota</taxon>
        <taxon>Negativicutes</taxon>
        <taxon>Selenomonadales</taxon>
        <taxon>Sporomusaceae</taxon>
        <taxon>Pelosinus</taxon>
    </lineage>
</organism>
<dbReference type="GO" id="GO:0007165">
    <property type="term" value="P:signal transduction"/>
    <property type="evidence" value="ECO:0007669"/>
    <property type="project" value="UniProtKB-KW"/>
</dbReference>
<keyword evidence="5 10" id="KW-1133">Transmembrane helix</keyword>
<dbReference type="SMART" id="SM00283">
    <property type="entry name" value="MA"/>
    <property type="match status" value="1"/>
</dbReference>
<feature type="domain" description="Methyl-accepting transducer" evidence="11">
    <location>
        <begin position="387"/>
        <end position="623"/>
    </location>
</feature>
<comment type="subcellular location">
    <subcellularLocation>
        <location evidence="1">Cell membrane</location>
        <topology evidence="1">Multi-pass membrane protein</topology>
    </subcellularLocation>
</comment>
<keyword evidence="3" id="KW-0145">Chemotaxis</keyword>
<dbReference type="GO" id="GO:0005886">
    <property type="term" value="C:plasma membrane"/>
    <property type="evidence" value="ECO:0007669"/>
    <property type="project" value="UniProtKB-SubCell"/>
</dbReference>
<evidence type="ECO:0000256" key="6">
    <source>
        <dbReference type="ARBA" id="ARBA00023136"/>
    </source>
</evidence>
<dbReference type="STRING" id="1123291.SAMN04490355_102648"/>
<sequence length="673" mass="71576">MNLFTWMKKSIQVKVTAVLVIGLLITLSILGVCNFYNAKSILVSDAEEDLVHRANAYAEDIGAWKDTREIEVSILATNQSVVNGDTQGALAYLKEETKRNPIYSRFWLVDARGQSIHTSGDRTNIADREYFKQVMSTGKATTTDPIISKADGKLVVSVVAPIKKNNQIIGALGGTVPIDALISRVNEIKIAQSGFAYVIQGDGLTIIHPDKEQIMKTNILKDPNANDQLKSVMNKMINGESGTGNYVDGSITKYIAYAPIPGTHWSLGINVPEQEILVKLAPFIRASLITIGLILLVACGFGILVSRNVTKPIVRLNKAIEKIAAGDLTSQVAVLGMTAEQSAEGKDELDAMGIHFDTMAKKIRSLVQQIATSAELVAASSEELTASAEQSSVAANQIAETITEVSSGSTFQLQAVDAAADAVEKMSASIQQVAAHSGNVAATAEKTALAAQNGGKAIEDTTKQMENIEMTVTNSAQVVEKLGNRSKEIGQIVDTISGIAGQTNLLALNAAIEAARAGEQGRGFAVVAEEVRKLAEQSQDAAKHIAVLIGEIQGDTEKAVNVMAEGTNEVKRGSEVVHTAGKAFGEILNLIEQVSDQIRDISAAIQQVAGGSEQIVTSIKEIDKISGKTAEYTQTVSASAQEQSASMEEIAASSEALAKMSEELRSIIAQFRV</sequence>
<evidence type="ECO:0000259" key="12">
    <source>
        <dbReference type="PROSITE" id="PS50885"/>
    </source>
</evidence>
<dbReference type="PANTHER" id="PTHR32089">
    <property type="entry name" value="METHYL-ACCEPTING CHEMOTAXIS PROTEIN MCPB"/>
    <property type="match status" value="1"/>
</dbReference>
<dbReference type="Gene3D" id="1.10.287.950">
    <property type="entry name" value="Methyl-accepting chemotaxis protein"/>
    <property type="match status" value="1"/>
</dbReference>
<dbReference type="Pfam" id="PF02743">
    <property type="entry name" value="dCache_1"/>
    <property type="match status" value="1"/>
</dbReference>
<dbReference type="InterPro" id="IPR033479">
    <property type="entry name" value="dCache_1"/>
</dbReference>
<dbReference type="RefSeq" id="WP_090938670.1">
    <property type="nucleotide sequence ID" value="NZ_FOTS01000026.1"/>
</dbReference>
<keyword evidence="2" id="KW-1003">Cell membrane</keyword>
<evidence type="ECO:0000256" key="2">
    <source>
        <dbReference type="ARBA" id="ARBA00022475"/>
    </source>
</evidence>
<evidence type="ECO:0000313" key="13">
    <source>
        <dbReference type="EMBL" id="SFL93448.1"/>
    </source>
</evidence>
<dbReference type="CDD" id="cd06225">
    <property type="entry name" value="HAMP"/>
    <property type="match status" value="1"/>
</dbReference>
<evidence type="ECO:0000256" key="8">
    <source>
        <dbReference type="ARBA" id="ARBA00029447"/>
    </source>
</evidence>
<keyword evidence="14" id="KW-1185">Reference proteome</keyword>
<name>A0A1I4LQR8_9FIRM</name>
<evidence type="ECO:0000256" key="7">
    <source>
        <dbReference type="ARBA" id="ARBA00023224"/>
    </source>
</evidence>
<reference evidence="14" key="1">
    <citation type="submission" date="2016-10" db="EMBL/GenBank/DDBJ databases">
        <authorList>
            <person name="Varghese N."/>
            <person name="Submissions S."/>
        </authorList>
    </citation>
    <scope>NUCLEOTIDE SEQUENCE [LARGE SCALE GENOMIC DNA]</scope>
    <source>
        <strain evidence="14">DSM 13327</strain>
    </source>
</reference>
<dbReference type="PANTHER" id="PTHR32089:SF112">
    <property type="entry name" value="LYSOZYME-LIKE PROTEIN-RELATED"/>
    <property type="match status" value="1"/>
</dbReference>
<keyword evidence="4 10" id="KW-0812">Transmembrane</keyword>
<evidence type="ECO:0000259" key="11">
    <source>
        <dbReference type="PROSITE" id="PS50111"/>
    </source>
</evidence>
<feature type="transmembrane region" description="Helical" evidence="10">
    <location>
        <begin position="283"/>
        <end position="305"/>
    </location>
</feature>
<evidence type="ECO:0000256" key="3">
    <source>
        <dbReference type="ARBA" id="ARBA00022500"/>
    </source>
</evidence>
<dbReference type="Pfam" id="PF00015">
    <property type="entry name" value="MCPsignal"/>
    <property type="match status" value="1"/>
</dbReference>
<dbReference type="Gene3D" id="3.30.450.20">
    <property type="entry name" value="PAS domain"/>
    <property type="match status" value="1"/>
</dbReference>
<evidence type="ECO:0000256" key="10">
    <source>
        <dbReference type="SAM" id="Phobius"/>
    </source>
</evidence>
<keyword evidence="7 9" id="KW-0807">Transducer</keyword>
<evidence type="ECO:0000256" key="5">
    <source>
        <dbReference type="ARBA" id="ARBA00022989"/>
    </source>
</evidence>
<dbReference type="GO" id="GO:0006935">
    <property type="term" value="P:chemotaxis"/>
    <property type="evidence" value="ECO:0007669"/>
    <property type="project" value="UniProtKB-KW"/>
</dbReference>
<dbReference type="SUPFAM" id="SSF58104">
    <property type="entry name" value="Methyl-accepting chemotaxis protein (MCP) signaling domain"/>
    <property type="match status" value="1"/>
</dbReference>
<dbReference type="AlphaFoldDB" id="A0A1I4LQR8"/>
<keyword evidence="6 10" id="KW-0472">Membrane</keyword>
<protein>
    <submittedName>
        <fullName evidence="13">Methyl-accepting chemotaxis sensory transducer with Cache sensor</fullName>
    </submittedName>
</protein>
<evidence type="ECO:0000313" key="14">
    <source>
        <dbReference type="Proteomes" id="UP000199520"/>
    </source>
</evidence>
<evidence type="ECO:0000256" key="1">
    <source>
        <dbReference type="ARBA" id="ARBA00004651"/>
    </source>
</evidence>
<dbReference type="CDD" id="cd11386">
    <property type="entry name" value="MCP_signal"/>
    <property type="match status" value="1"/>
</dbReference>
<evidence type="ECO:0000256" key="9">
    <source>
        <dbReference type="PROSITE-ProRule" id="PRU00284"/>
    </source>
</evidence>
<dbReference type="CDD" id="cd12912">
    <property type="entry name" value="PDC2_MCP_like"/>
    <property type="match status" value="1"/>
</dbReference>
<feature type="domain" description="HAMP" evidence="12">
    <location>
        <begin position="307"/>
        <end position="368"/>
    </location>
</feature>
<gene>
    <name evidence="13" type="ORF">SAMN04490355_102648</name>
</gene>
<accession>A0A1I4LQR8</accession>
<dbReference type="EMBL" id="FOTS01000026">
    <property type="protein sequence ID" value="SFL93448.1"/>
    <property type="molecule type" value="Genomic_DNA"/>
</dbReference>
<dbReference type="OrthoDB" id="136416at2"/>
<dbReference type="PROSITE" id="PS50885">
    <property type="entry name" value="HAMP"/>
    <property type="match status" value="1"/>
</dbReference>
<dbReference type="InterPro" id="IPR029151">
    <property type="entry name" value="Sensor-like_sf"/>
</dbReference>
<dbReference type="PROSITE" id="PS50111">
    <property type="entry name" value="CHEMOTAXIS_TRANSDUC_2"/>
    <property type="match status" value="1"/>
</dbReference>